<comment type="similarity">
    <text evidence="1">Belongs to the glycosyltransferase 2 family.</text>
</comment>
<proteinExistence type="inferred from homology"/>
<dbReference type="PANTHER" id="PTHR43630:SF1">
    <property type="entry name" value="POLY-BETA-1,6-N-ACETYL-D-GLUCOSAMINE SYNTHASE"/>
    <property type="match status" value="1"/>
</dbReference>
<keyword evidence="2 6" id="KW-0328">Glycosyltransferase</keyword>
<sequence length="452" mass="52556">MIDFLTTVFGLLGQIWLSALIDGQRTAFLLPAFIFIELSLLLVIVFGILHWYRHRQAFLSMPSTYHPRVSIIITCYGEGREIEKTILSFAEQIYAGHIEIIAVVDGAKQNADTFAAAMACRAWFERRHRNQPLRYPNRSYRVLPKWQRGGRVSTLNAGLHVAHGEIIINADGDTSFDNVTVALMVRHFQDPNVPAVAGALKVRNQTDGWVTRMQTLEYMMSIQCAKTGLARWNMVNNISGAFGAFRRDFLRKIGGWNTHTAEDLDLTMRIKAYFGRHPNLYIPFEPHAIGFTEAPATFKEFRQQRLRWDGDLLFLYLRKHKQSFRVRLLGIKNFIFTVIYGVLQEIILPFLIFLFTLWLFVIYPAGYAWGVLLFVYFLYLGQAVLMLALYYFLISERREQELWIFLWSPIYPLFAFFRKMWSMVAALYEIVGRGHEETSMAPWWVIKRGTKF</sequence>
<feature type="transmembrane region" description="Helical" evidence="4">
    <location>
        <begin position="402"/>
        <end position="421"/>
    </location>
</feature>
<feature type="transmembrane region" description="Helical" evidence="4">
    <location>
        <begin position="33"/>
        <end position="52"/>
    </location>
</feature>
<accession>A0ABS8WH19</accession>
<evidence type="ECO:0000256" key="2">
    <source>
        <dbReference type="ARBA" id="ARBA00022676"/>
    </source>
</evidence>
<keyword evidence="4" id="KW-0472">Membrane</keyword>
<gene>
    <name evidence="6" type="ORF">K6Y31_20025</name>
</gene>
<evidence type="ECO:0000313" key="6">
    <source>
        <dbReference type="EMBL" id="MCE2597066.1"/>
    </source>
</evidence>
<feature type="transmembrane region" description="Helical" evidence="4">
    <location>
        <begin position="334"/>
        <end position="361"/>
    </location>
</feature>
<evidence type="ECO:0000259" key="5">
    <source>
        <dbReference type="Pfam" id="PF13632"/>
    </source>
</evidence>
<dbReference type="EC" id="2.4.-.-" evidence="6"/>
<keyword evidence="4" id="KW-0812">Transmembrane</keyword>
<dbReference type="CDD" id="cd06423">
    <property type="entry name" value="CESA_like"/>
    <property type="match status" value="1"/>
</dbReference>
<feature type="domain" description="Glycosyltransferase 2-like" evidence="5">
    <location>
        <begin position="167"/>
        <end position="372"/>
    </location>
</feature>
<organism evidence="6 7">
    <name type="scientific">Motilimonas cestriensis</name>
    <dbReference type="NCBI Taxonomy" id="2742685"/>
    <lineage>
        <taxon>Bacteria</taxon>
        <taxon>Pseudomonadati</taxon>
        <taxon>Pseudomonadota</taxon>
        <taxon>Gammaproteobacteria</taxon>
        <taxon>Alteromonadales</taxon>
        <taxon>Alteromonadales genera incertae sedis</taxon>
        <taxon>Motilimonas</taxon>
    </lineage>
</organism>
<dbReference type="SUPFAM" id="SSF53448">
    <property type="entry name" value="Nucleotide-diphospho-sugar transferases"/>
    <property type="match status" value="1"/>
</dbReference>
<comment type="caution">
    <text evidence="6">The sequence shown here is derived from an EMBL/GenBank/DDBJ whole genome shotgun (WGS) entry which is preliminary data.</text>
</comment>
<evidence type="ECO:0000256" key="1">
    <source>
        <dbReference type="ARBA" id="ARBA00006739"/>
    </source>
</evidence>
<keyword evidence="4" id="KW-1133">Transmembrane helix</keyword>
<keyword evidence="3 6" id="KW-0808">Transferase</keyword>
<dbReference type="Gene3D" id="3.90.550.10">
    <property type="entry name" value="Spore Coat Polysaccharide Biosynthesis Protein SpsA, Chain A"/>
    <property type="match status" value="1"/>
</dbReference>
<dbReference type="EMBL" id="JAIMJA010000032">
    <property type="protein sequence ID" value="MCE2597066.1"/>
    <property type="molecule type" value="Genomic_DNA"/>
</dbReference>
<reference evidence="6 7" key="1">
    <citation type="journal article" date="2022" name="Environ. Microbiol. Rep.">
        <title>Eco-phylogenetic analyses reveal divergent evolution of vitamin B12 metabolism in the marine bacterial family 'Psychromonadaceae'.</title>
        <authorList>
            <person name="Jin X."/>
            <person name="Yang Y."/>
            <person name="Cao H."/>
            <person name="Gao B."/>
            <person name="Zhao Z."/>
        </authorList>
    </citation>
    <scope>NUCLEOTIDE SEQUENCE [LARGE SCALE GENOMIC DNA]</scope>
    <source>
        <strain evidence="6 7">MKS20</strain>
    </source>
</reference>
<dbReference type="Pfam" id="PF13632">
    <property type="entry name" value="Glyco_trans_2_3"/>
    <property type="match status" value="1"/>
</dbReference>
<feature type="transmembrane region" description="Helical" evidence="4">
    <location>
        <begin position="367"/>
        <end position="393"/>
    </location>
</feature>
<dbReference type="RefSeq" id="WP_233054811.1">
    <property type="nucleotide sequence ID" value="NZ_JAIMJA010000032.1"/>
</dbReference>
<protein>
    <submittedName>
        <fullName evidence="6">Glycosyltransferase</fullName>
        <ecNumber evidence="6">2.4.-.-</ecNumber>
    </submittedName>
</protein>
<keyword evidence="7" id="KW-1185">Reference proteome</keyword>
<dbReference type="GO" id="GO:0016757">
    <property type="term" value="F:glycosyltransferase activity"/>
    <property type="evidence" value="ECO:0007669"/>
    <property type="project" value="UniProtKB-KW"/>
</dbReference>
<name>A0ABS8WH19_9GAMM</name>
<dbReference type="Proteomes" id="UP001201273">
    <property type="component" value="Unassembled WGS sequence"/>
</dbReference>
<dbReference type="InterPro" id="IPR029044">
    <property type="entry name" value="Nucleotide-diphossugar_trans"/>
</dbReference>
<dbReference type="InterPro" id="IPR001173">
    <property type="entry name" value="Glyco_trans_2-like"/>
</dbReference>
<evidence type="ECO:0000313" key="7">
    <source>
        <dbReference type="Proteomes" id="UP001201273"/>
    </source>
</evidence>
<evidence type="ECO:0000256" key="4">
    <source>
        <dbReference type="SAM" id="Phobius"/>
    </source>
</evidence>
<dbReference type="PANTHER" id="PTHR43630">
    <property type="entry name" value="POLY-BETA-1,6-N-ACETYL-D-GLUCOSAMINE SYNTHASE"/>
    <property type="match status" value="1"/>
</dbReference>
<evidence type="ECO:0000256" key="3">
    <source>
        <dbReference type="ARBA" id="ARBA00022679"/>
    </source>
</evidence>